<dbReference type="VEuPathDB" id="FungiDB:QG37_03159"/>
<sequence length="1470" mass="165912">MSIPPNKGPKDLVEALAVSPYYHLIPKQEITTFLSFFSLEHPSVSSLVPNDRLHETVSKSVEAMSNDPEAYKDAIDTLVQKFNGFSGEDLDDIKFKKPIIASEGVASDINLTLSTLYSRIIDSTKIFNDDIIEDTANLGTPPCLGSNIRPDADRELSRQQYERLIAEEFGGEEKKTKRLLYHLSAFIRKRAKIDKYQLADATIVEFYDLLDGIGLECTSDLGGPLTKCNLDTLFCLLTRLLESNKLQELHSDYLRTLQKLCLNQLQVCPSETPQAILAARILMLVISVKGLDKDLYMETYIVKVVDFVSNLLARNHSKGDSEMTHEEIAGLSKLVNELSCYISSRTTDEQILTKMEYACLNKMFSVSEEAQSHDLIFCLILLLLCIFENYHQQRVFLVHEMLNNFTHLQKDCCIKQAKGVSTFTYTLVRMIQSFEVQFPKDFENYLLMPKSSIPSAPVNTKRKDLLETLAVAFDESKLIARMISTFCVETLQNTERRSRIAFDILVDDLVKLLESPEYPGAVCISSTLLSHLVEALRGNQIPSANEPLALELLGRIGAYILRAQSYNNVITSFDGPLNPSEVTELKDLMLSVIYASSSPRGYSTLVIFAKMHSLLSRASSGASQHGFFYTDPSERSKASDAEIALYDAIDVLLESSSKKQAHGNHDSLSYTKLALALQLNSLYNDFLSSLTECLESTKVRLNTKAVKVLSDLIEIDASVLKLPKISTSISKLLESDAASSRDAILELLAKYISIHSDLLERYYMPICAKTTDESIAVRKRVIRIIRDFLPITDDIKIKAQYCIGLMKNLQDVEGNIKDLAKETLYKILLSPDDNNLKEVIEIMVSILGHTSQTQRAFEHYILTSTKDKKHTLDTKLLKRLTESALESATSLFDTVDEKVSENALKLVFIFSDQGLNIVSQEAVRSLQPYIMPSNVGQHACFYALKIIRSWVSTCKRVTFSFAEQIEDVILKHLTRYSSIELHEAVQILDHLSKKAKRSKRVVYALCSCIKLLTTNMRNKCANEDPIVAKLIQIIGSFGAFCDFEDSREIIRTVEVGLKEEETVVSLILRLILHFTSVKDLQVRTSAMRSMLLTCTNHPKMFLLKPILLVLKSEFQNGTHKMKLTILEGFNTFLKKEETDSNRRNLDESCSSEKKLNVDVFYGMSQSNINDGVISSLIQRFINPALELCLQDASSLAIVPTKFIELIIKLGFANPKICAPTIIALEASPNKFVRRIATTLHQDIFDKHESLADRNYGEAFKLAVKYNRRVNSDEFLKSILFLRTVYRVVNRNYSSKKRFIHSLTRLFAFDSKCTDLVASIDTRDIIVFLAVNLSVLPFLSIEEVCLVLYNLDRSITQEGMDLVDRVTSTVGSQNEDTLIVETLQLLFVHSQSTLALIYLRQTLSAAYAIPHSLMETYLPTRPDVELRQPPKAITLIDFPLEHLEMDVKLSQPGRFGSLFTRFVTSMRDYTL</sequence>
<dbReference type="Gene3D" id="1.25.10.10">
    <property type="entry name" value="Leucine-rich Repeat Variant"/>
    <property type="match status" value="1"/>
</dbReference>
<dbReference type="PANTHER" id="PTHR21704">
    <property type="entry name" value="NIPPED-B-LIKE PROTEIN DELANGIN SCC2-RELATED"/>
    <property type="match status" value="1"/>
</dbReference>
<dbReference type="Pfam" id="PF12830">
    <property type="entry name" value="Nipped-B_C"/>
    <property type="match status" value="1"/>
</dbReference>
<dbReference type="InterPro" id="IPR033031">
    <property type="entry name" value="Scc2/Nipped-B"/>
</dbReference>
<evidence type="ECO:0000313" key="4">
    <source>
        <dbReference type="Proteomes" id="UP000037122"/>
    </source>
</evidence>
<dbReference type="GO" id="GO:0090694">
    <property type="term" value="C:Scc2-Scc4 cohesin loading complex"/>
    <property type="evidence" value="ECO:0007669"/>
    <property type="project" value="TreeGrafter"/>
</dbReference>
<keyword evidence="1" id="KW-0131">Cell cycle</keyword>
<dbReference type="SUPFAM" id="SSF48371">
    <property type="entry name" value="ARM repeat"/>
    <property type="match status" value="1"/>
</dbReference>
<dbReference type="VEuPathDB" id="FungiDB:B9J08_000628"/>
<keyword evidence="1" id="KW-0677">Repeat</keyword>
<gene>
    <name evidence="3" type="ORF">QG37_03159</name>
</gene>
<dbReference type="EMBL" id="LGST01000021">
    <property type="protein sequence ID" value="KND99746.1"/>
    <property type="molecule type" value="Genomic_DNA"/>
</dbReference>
<evidence type="ECO:0000259" key="2">
    <source>
        <dbReference type="Pfam" id="PF12830"/>
    </source>
</evidence>
<dbReference type="GO" id="GO:0003682">
    <property type="term" value="F:chromatin binding"/>
    <property type="evidence" value="ECO:0007669"/>
    <property type="project" value="TreeGrafter"/>
</dbReference>
<reference evidence="4" key="1">
    <citation type="journal article" date="2015" name="BMC Genomics">
        <title>Draft genome of a commonly misdiagnosed multidrug resistant pathogen Candida auris.</title>
        <authorList>
            <person name="Chatterjee S."/>
            <person name="Alampalli S.V."/>
            <person name="Nageshan R.K."/>
            <person name="Chettiar S.T."/>
            <person name="Joshi S."/>
            <person name="Tatu U.S."/>
        </authorList>
    </citation>
    <scope>NUCLEOTIDE SEQUENCE [LARGE SCALE GENOMIC DNA]</scope>
    <source>
        <strain evidence="4">6684</strain>
    </source>
</reference>
<protein>
    <recommendedName>
        <fullName evidence="1">Sister chromatid cohesion protein</fullName>
    </recommendedName>
</protein>
<comment type="caution">
    <text evidence="3">The sequence shown here is derived from an EMBL/GenBank/DDBJ whole genome shotgun (WGS) entry which is preliminary data.</text>
</comment>
<dbReference type="GO" id="GO:0140588">
    <property type="term" value="P:chromatin looping"/>
    <property type="evidence" value="ECO:0007669"/>
    <property type="project" value="InterPro"/>
</dbReference>
<accession>A0A0L0P030</accession>
<evidence type="ECO:0000256" key="1">
    <source>
        <dbReference type="RuleBase" id="RU364107"/>
    </source>
</evidence>
<dbReference type="GO" id="GO:0034087">
    <property type="term" value="P:establishment of mitotic sister chromatid cohesion"/>
    <property type="evidence" value="ECO:0007669"/>
    <property type="project" value="TreeGrafter"/>
</dbReference>
<organism evidence="3 4">
    <name type="scientific">Candidozyma auris</name>
    <name type="common">Yeast</name>
    <name type="synonym">Candida auris</name>
    <dbReference type="NCBI Taxonomy" id="498019"/>
    <lineage>
        <taxon>Eukaryota</taxon>
        <taxon>Fungi</taxon>
        <taxon>Dikarya</taxon>
        <taxon>Ascomycota</taxon>
        <taxon>Saccharomycotina</taxon>
        <taxon>Pichiomycetes</taxon>
        <taxon>Metschnikowiaceae</taxon>
        <taxon>Candidozyma</taxon>
    </lineage>
</organism>
<dbReference type="GO" id="GO:0071169">
    <property type="term" value="P:establishment of protein localization to chromatin"/>
    <property type="evidence" value="ECO:0007669"/>
    <property type="project" value="TreeGrafter"/>
</dbReference>
<dbReference type="PANTHER" id="PTHR21704:SF18">
    <property type="entry name" value="NIPPED-B-LIKE PROTEIN"/>
    <property type="match status" value="1"/>
</dbReference>
<proteinExistence type="inferred from homology"/>
<dbReference type="GO" id="GO:1990414">
    <property type="term" value="P:replication-born double-strand break repair via sister chromatid exchange"/>
    <property type="evidence" value="ECO:0007669"/>
    <property type="project" value="TreeGrafter"/>
</dbReference>
<dbReference type="VEuPathDB" id="FungiDB:CJJ07_003027"/>
<feature type="domain" description="Sister chromatid cohesion C-terminal" evidence="2">
    <location>
        <begin position="1174"/>
        <end position="1352"/>
    </location>
</feature>
<dbReference type="CDD" id="cd23958">
    <property type="entry name" value="SCC2"/>
    <property type="match status" value="1"/>
</dbReference>
<dbReference type="VEuPathDB" id="FungiDB:CJI96_0003468"/>
<keyword evidence="1" id="KW-0539">Nucleus</keyword>
<comment type="similarity">
    <text evidence="1">Belongs to the SCC2/Nipped-B family.</text>
</comment>
<dbReference type="GO" id="GO:0010468">
    <property type="term" value="P:regulation of gene expression"/>
    <property type="evidence" value="ECO:0007669"/>
    <property type="project" value="InterPro"/>
</dbReference>
<comment type="subcellular location">
    <subcellularLocation>
        <location evidence="1">Nucleus</location>
    </subcellularLocation>
</comment>
<dbReference type="InterPro" id="IPR024986">
    <property type="entry name" value="Nipped-B_C"/>
</dbReference>
<evidence type="ECO:0000313" key="3">
    <source>
        <dbReference type="EMBL" id="KND99746.1"/>
    </source>
</evidence>
<dbReference type="VEuPathDB" id="FungiDB:CJJ09_002589"/>
<dbReference type="InterPro" id="IPR016024">
    <property type="entry name" value="ARM-type_fold"/>
</dbReference>
<dbReference type="VEuPathDB" id="FungiDB:CJI97_000630"/>
<dbReference type="InterPro" id="IPR011989">
    <property type="entry name" value="ARM-like"/>
</dbReference>
<dbReference type="Proteomes" id="UP000037122">
    <property type="component" value="Unassembled WGS sequence"/>
</dbReference>
<dbReference type="GO" id="GO:0061775">
    <property type="term" value="F:cohesin loader activity"/>
    <property type="evidence" value="ECO:0007669"/>
    <property type="project" value="InterPro"/>
</dbReference>
<name>A0A0L0P030_CANAR</name>